<organism evidence="2 3">
    <name type="scientific">Paenibacillus pini JCM 16418</name>
    <dbReference type="NCBI Taxonomy" id="1236976"/>
    <lineage>
        <taxon>Bacteria</taxon>
        <taxon>Bacillati</taxon>
        <taxon>Bacillota</taxon>
        <taxon>Bacilli</taxon>
        <taxon>Bacillales</taxon>
        <taxon>Paenibacillaceae</taxon>
        <taxon>Paenibacillus</taxon>
    </lineage>
</organism>
<feature type="chain" id="PRO_5039228645" evidence="1">
    <location>
        <begin position="24"/>
        <end position="178"/>
    </location>
</feature>
<accession>W7YNI4</accession>
<dbReference type="AlphaFoldDB" id="W7YNI4"/>
<gene>
    <name evidence="2" type="ORF">JCM16418_144</name>
</gene>
<evidence type="ECO:0000313" key="3">
    <source>
        <dbReference type="Proteomes" id="UP000019364"/>
    </source>
</evidence>
<name>W7YNI4_9BACL</name>
<dbReference type="Proteomes" id="UP000019364">
    <property type="component" value="Unassembled WGS sequence"/>
</dbReference>
<evidence type="ECO:0000313" key="2">
    <source>
        <dbReference type="EMBL" id="GAF06196.1"/>
    </source>
</evidence>
<sequence>MKQWMKLLMVFAVVLLVAGCGQDDDKRTVFMIDEHSDPVQAYKQIEDKMQDKLGTTLKVEVSASPMYNPQKLMVEYAAGGHSIVILPEEDMKNYAKLGGHLPLDKYFDPKKYPDGVFASNEVRDDKTVDTTEHLYGIPVKQMKLFIDAKYTPEQLYATIPVAAPSVDDAVKMLKALTE</sequence>
<dbReference type="RefSeq" id="WP_052019952.1">
    <property type="nucleotide sequence ID" value="NZ_BAVZ01000001.1"/>
</dbReference>
<dbReference type="STRING" id="1236976.JCM16418_144"/>
<comment type="caution">
    <text evidence="2">The sequence shown here is derived from an EMBL/GenBank/DDBJ whole genome shotgun (WGS) entry which is preliminary data.</text>
</comment>
<keyword evidence="1" id="KW-0732">Signal</keyword>
<dbReference type="eggNOG" id="COG1653">
    <property type="taxonomic scope" value="Bacteria"/>
</dbReference>
<proteinExistence type="predicted"/>
<dbReference type="Gene3D" id="3.40.190.10">
    <property type="entry name" value="Periplasmic binding protein-like II"/>
    <property type="match status" value="1"/>
</dbReference>
<dbReference type="PROSITE" id="PS51257">
    <property type="entry name" value="PROKAR_LIPOPROTEIN"/>
    <property type="match status" value="1"/>
</dbReference>
<reference evidence="2 3" key="1">
    <citation type="journal article" date="2014" name="Genome Announc.">
        <title>Draft Genome Sequence of Paenibacillus pini JCM 16418T, Isolated from the Rhizosphere of Pine Tree.</title>
        <authorList>
            <person name="Yuki M."/>
            <person name="Oshima K."/>
            <person name="Suda W."/>
            <person name="Oshida Y."/>
            <person name="Kitamura K."/>
            <person name="Iida Y."/>
            <person name="Hattori M."/>
            <person name="Ohkuma M."/>
        </authorList>
    </citation>
    <scope>NUCLEOTIDE SEQUENCE [LARGE SCALE GENOMIC DNA]</scope>
    <source>
        <strain evidence="2 3">JCM 16418</strain>
    </source>
</reference>
<dbReference type="SUPFAM" id="SSF53850">
    <property type="entry name" value="Periplasmic binding protein-like II"/>
    <property type="match status" value="1"/>
</dbReference>
<dbReference type="EMBL" id="BAVZ01000001">
    <property type="protein sequence ID" value="GAF06196.1"/>
    <property type="molecule type" value="Genomic_DNA"/>
</dbReference>
<feature type="signal peptide" evidence="1">
    <location>
        <begin position="1"/>
        <end position="23"/>
    </location>
</feature>
<protein>
    <submittedName>
        <fullName evidence="2">Uncharacterized protein</fullName>
    </submittedName>
</protein>
<keyword evidence="3" id="KW-1185">Reference proteome</keyword>
<evidence type="ECO:0000256" key="1">
    <source>
        <dbReference type="SAM" id="SignalP"/>
    </source>
</evidence>
<dbReference type="OrthoDB" id="2652444at2"/>